<keyword evidence="1" id="KW-0489">Methyltransferase</keyword>
<evidence type="ECO:0000256" key="1">
    <source>
        <dbReference type="ARBA" id="ARBA00022603"/>
    </source>
</evidence>
<dbReference type="InterPro" id="IPR008854">
    <property type="entry name" value="TPMT"/>
</dbReference>
<comment type="caution">
    <text evidence="5">The sequence shown here is derived from an EMBL/GenBank/DDBJ whole genome shotgun (WGS) entry which is preliminary data.</text>
</comment>
<gene>
    <name evidence="5" type="ORF">ACHAXA_010620</name>
</gene>
<sequence>MASWTKAWTDILNGGSKRWKVDDIDAKRRALSRIVEHQYRHGTIIIPPTNEVDDVVVDVAHLPKLRILCPLAGDDPFVHYAWSQGHDVTAIDIVPDALGVMRGMFGDDADDWSSSTKASATALVEEEEEEGERGGDGENNDDGNDGTTVVWKHKSGRATLLEGNVLTRRPELTNSFDAVYDKDSFGALSLTDRRAFCTRISDYIKDGGTLYVEVKYKDQGRGSGGPPYHVEKEDLMDPSNFGISFEYVRFLGEVYPLNVDGMKQTGHILKRASRR</sequence>
<proteinExistence type="predicted"/>
<protein>
    <submittedName>
        <fullName evidence="5">Uncharacterized protein</fullName>
    </submittedName>
</protein>
<evidence type="ECO:0000313" key="5">
    <source>
        <dbReference type="EMBL" id="KAL3809099.1"/>
    </source>
</evidence>
<dbReference type="InterPro" id="IPR029063">
    <property type="entry name" value="SAM-dependent_MTases_sf"/>
</dbReference>
<dbReference type="EMBL" id="JALLPB020000440">
    <property type="protein sequence ID" value="KAL3809099.1"/>
    <property type="molecule type" value="Genomic_DNA"/>
</dbReference>
<dbReference type="Pfam" id="PF05724">
    <property type="entry name" value="TPMT"/>
    <property type="match status" value="1"/>
</dbReference>
<reference evidence="5 6" key="1">
    <citation type="submission" date="2024-10" db="EMBL/GenBank/DDBJ databases">
        <title>Updated reference genomes for cyclostephanoid diatoms.</title>
        <authorList>
            <person name="Roberts W.R."/>
            <person name="Alverson A.J."/>
        </authorList>
    </citation>
    <scope>NUCLEOTIDE SEQUENCE [LARGE SCALE GENOMIC DNA]</scope>
    <source>
        <strain evidence="5 6">AJA228-03</strain>
    </source>
</reference>
<accession>A0ABD3R8P7</accession>
<dbReference type="Gene3D" id="3.40.50.150">
    <property type="entry name" value="Vaccinia Virus protein VP39"/>
    <property type="match status" value="1"/>
</dbReference>
<dbReference type="PANTHER" id="PTHR10259">
    <property type="entry name" value="THIOPURINE S-METHYLTRANSFERASE"/>
    <property type="match status" value="1"/>
</dbReference>
<dbReference type="AlphaFoldDB" id="A0ABD3R8P7"/>
<evidence type="ECO:0000256" key="2">
    <source>
        <dbReference type="ARBA" id="ARBA00022679"/>
    </source>
</evidence>
<feature type="region of interest" description="Disordered" evidence="4">
    <location>
        <begin position="111"/>
        <end position="149"/>
    </location>
</feature>
<evidence type="ECO:0000256" key="4">
    <source>
        <dbReference type="SAM" id="MobiDB-lite"/>
    </source>
</evidence>
<keyword evidence="3" id="KW-0949">S-adenosyl-L-methionine</keyword>
<evidence type="ECO:0000313" key="6">
    <source>
        <dbReference type="Proteomes" id="UP001530377"/>
    </source>
</evidence>
<dbReference type="GO" id="GO:0008168">
    <property type="term" value="F:methyltransferase activity"/>
    <property type="evidence" value="ECO:0007669"/>
    <property type="project" value="UniProtKB-KW"/>
</dbReference>
<dbReference type="SUPFAM" id="SSF53335">
    <property type="entry name" value="S-adenosyl-L-methionine-dependent methyltransferases"/>
    <property type="match status" value="1"/>
</dbReference>
<keyword evidence="6" id="KW-1185">Reference proteome</keyword>
<organism evidence="5 6">
    <name type="scientific">Cyclostephanos tholiformis</name>
    <dbReference type="NCBI Taxonomy" id="382380"/>
    <lineage>
        <taxon>Eukaryota</taxon>
        <taxon>Sar</taxon>
        <taxon>Stramenopiles</taxon>
        <taxon>Ochrophyta</taxon>
        <taxon>Bacillariophyta</taxon>
        <taxon>Coscinodiscophyceae</taxon>
        <taxon>Thalassiosirophycidae</taxon>
        <taxon>Stephanodiscales</taxon>
        <taxon>Stephanodiscaceae</taxon>
        <taxon>Cyclostephanos</taxon>
    </lineage>
</organism>
<dbReference type="Proteomes" id="UP001530377">
    <property type="component" value="Unassembled WGS sequence"/>
</dbReference>
<keyword evidence="2" id="KW-0808">Transferase</keyword>
<name>A0ABD3R8P7_9STRA</name>
<evidence type="ECO:0000256" key="3">
    <source>
        <dbReference type="ARBA" id="ARBA00022691"/>
    </source>
</evidence>
<dbReference type="GO" id="GO:0032259">
    <property type="term" value="P:methylation"/>
    <property type="evidence" value="ECO:0007669"/>
    <property type="project" value="UniProtKB-KW"/>
</dbReference>
<dbReference type="PANTHER" id="PTHR10259:SF11">
    <property type="entry name" value="THIOPURINE S-METHYLTRANSFERASE"/>
    <property type="match status" value="1"/>
</dbReference>